<evidence type="ECO:0000313" key="1">
    <source>
        <dbReference type="EMBL" id="GAF47724.1"/>
    </source>
</evidence>
<evidence type="ECO:0000313" key="2">
    <source>
        <dbReference type="Proteomes" id="UP000019491"/>
    </source>
</evidence>
<keyword evidence="2" id="KW-1185">Reference proteome</keyword>
<gene>
    <name evidence="1" type="ORF">RW1_044_00690</name>
</gene>
<dbReference type="Proteomes" id="UP000019491">
    <property type="component" value="Unassembled WGS sequence"/>
</dbReference>
<proteinExistence type="predicted"/>
<reference evidence="1 2" key="1">
    <citation type="submission" date="2014-02" db="EMBL/GenBank/DDBJ databases">
        <title>Whole genome shotgun sequence of Rhodococcus wratislaviensis NBRC 100605.</title>
        <authorList>
            <person name="Hosoyama A."/>
            <person name="Tsuchikane K."/>
            <person name="Yoshida I."/>
            <person name="Ohji S."/>
            <person name="Ichikawa N."/>
            <person name="Yamazoe A."/>
            <person name="Fujita N."/>
        </authorList>
    </citation>
    <scope>NUCLEOTIDE SEQUENCE [LARGE SCALE GENOMIC DNA]</scope>
    <source>
        <strain evidence="1 2">NBRC 100605</strain>
    </source>
</reference>
<accession>X0PWH7</accession>
<organism evidence="1 2">
    <name type="scientific">Rhodococcus wratislaviensis NBRC 100605</name>
    <dbReference type="NCBI Taxonomy" id="1219028"/>
    <lineage>
        <taxon>Bacteria</taxon>
        <taxon>Bacillati</taxon>
        <taxon>Actinomycetota</taxon>
        <taxon>Actinomycetes</taxon>
        <taxon>Mycobacteriales</taxon>
        <taxon>Nocardiaceae</taxon>
        <taxon>Rhodococcus</taxon>
    </lineage>
</organism>
<dbReference type="EMBL" id="BAWF01000044">
    <property type="protein sequence ID" value="GAF47724.1"/>
    <property type="molecule type" value="Genomic_DNA"/>
</dbReference>
<protein>
    <submittedName>
        <fullName evidence="1">Uncharacterized protein</fullName>
    </submittedName>
</protein>
<dbReference type="AlphaFoldDB" id="X0PWH7"/>
<comment type="caution">
    <text evidence="1">The sequence shown here is derived from an EMBL/GenBank/DDBJ whole genome shotgun (WGS) entry which is preliminary data.</text>
</comment>
<sequence>MMIAQILVSPTPAIVGASRADQIPSFTNRLNDAVTTLMQQPIIKAVNDSDVMPDTAGKRLMIGSDWAITKGARRIIEIAIWTAPLM</sequence>
<name>X0PWH7_RHOWR</name>